<dbReference type="SUPFAM" id="SSF56281">
    <property type="entry name" value="Metallo-hydrolase/oxidoreductase"/>
    <property type="match status" value="1"/>
</dbReference>
<dbReference type="GO" id="GO:0006303">
    <property type="term" value="P:double-strand break repair via nonhomologous end joining"/>
    <property type="evidence" value="ECO:0007669"/>
    <property type="project" value="TreeGrafter"/>
</dbReference>
<dbReference type="PANTHER" id="PTHR23240:SF6">
    <property type="entry name" value="DNA CROSS-LINK REPAIR 1A PROTEIN"/>
    <property type="match status" value="1"/>
</dbReference>
<evidence type="ECO:0000313" key="2">
    <source>
        <dbReference type="EMBL" id="NMA44496.1"/>
    </source>
</evidence>
<gene>
    <name evidence="2" type="ORF">GX950_01640</name>
</gene>
<accession>A0A7K4BZ08</accession>
<feature type="domain" description="Zn-dependent metallo-hydrolase RNA specificity" evidence="1">
    <location>
        <begin position="265"/>
        <end position="297"/>
    </location>
</feature>
<dbReference type="PANTHER" id="PTHR23240">
    <property type="entry name" value="DNA CROSS-LINK REPAIR PROTEIN PSO2/SNM1-RELATED"/>
    <property type="match status" value="1"/>
</dbReference>
<reference evidence="2 3" key="1">
    <citation type="journal article" date="2020" name="Biotechnol. Biofuels">
        <title>New insights from the biogas microbiome by comprehensive genome-resolved metagenomics of nearly 1600 species originating from multiple anaerobic digesters.</title>
        <authorList>
            <person name="Campanaro S."/>
            <person name="Treu L."/>
            <person name="Rodriguez-R L.M."/>
            <person name="Kovalovszki A."/>
            <person name="Ziels R.M."/>
            <person name="Maus I."/>
            <person name="Zhu X."/>
            <person name="Kougias P.G."/>
            <person name="Basile A."/>
            <person name="Luo G."/>
            <person name="Schluter A."/>
            <person name="Konstantinidis K.T."/>
            <person name="Angelidaki I."/>
        </authorList>
    </citation>
    <scope>NUCLEOTIDE SEQUENCE [LARGE SCALE GENOMIC DNA]</scope>
    <source>
        <strain evidence="2">AS22ysBPME_79</strain>
    </source>
</reference>
<comment type="caution">
    <text evidence="2">The sequence shown here is derived from an EMBL/GenBank/DDBJ whole genome shotgun (WGS) entry which is preliminary data.</text>
</comment>
<name>A0A7K4BZ08_9ARCH</name>
<dbReference type="InterPro" id="IPR011108">
    <property type="entry name" value="RMMBL"/>
</dbReference>
<organism evidence="2 3">
    <name type="scientific">Candidatus Iainarchaeum sp</name>
    <dbReference type="NCBI Taxonomy" id="3101447"/>
    <lineage>
        <taxon>Archaea</taxon>
        <taxon>Candidatus Iainarchaeota</taxon>
        <taxon>Candidatus Iainarchaeia</taxon>
        <taxon>Candidatus Iainarchaeales</taxon>
        <taxon>Candidatus Iainarchaeaceae</taxon>
        <taxon>Candidatus Iainarchaeum</taxon>
    </lineage>
</organism>
<protein>
    <recommendedName>
        <fullName evidence="1">Zn-dependent metallo-hydrolase RNA specificity domain-containing protein</fullName>
    </recommendedName>
</protein>
<dbReference type="GO" id="GO:0036297">
    <property type="term" value="P:interstrand cross-link repair"/>
    <property type="evidence" value="ECO:0007669"/>
    <property type="project" value="TreeGrafter"/>
</dbReference>
<dbReference type="Proteomes" id="UP000526302">
    <property type="component" value="Unassembled WGS sequence"/>
</dbReference>
<dbReference type="EMBL" id="JAAZKV010000012">
    <property type="protein sequence ID" value="NMA44496.1"/>
    <property type="molecule type" value="Genomic_DNA"/>
</dbReference>
<dbReference type="AlphaFoldDB" id="A0A7K4BZ08"/>
<dbReference type="Pfam" id="PF07521">
    <property type="entry name" value="RMMBL"/>
    <property type="match status" value="1"/>
</dbReference>
<dbReference type="Gene3D" id="3.60.15.10">
    <property type="entry name" value="Ribonuclease Z/Hydroxyacylglutathione hydrolase-like"/>
    <property type="match status" value="1"/>
</dbReference>
<sequence>MFKESNGLLFKDLLIDPVRSPKEHKVLFTHAHSDHVKLSKKSTFFGTKQTNEIVKKRYNAESYKFEELSVNKKINFDDYSVELVNNGHILGSVQTKISSNDLDYVVTSDFRLQDSIFFKGVVPIRADTLVLETTFGDPQYVFPKQEDVVSGMVSWIEKNAKSGLVLLSGYSLGKAQELTYISNQAGFEPVVHDSIFDMNNIYSSNGINLGEYSKIDNNLKDFSVLIMPPQLVDRNLFAVLENFDKRKISSAIVSGWARKGVFDKTFPLSNHADYNDLIEYVKQSNPKLVLTDHGFCESFSRKLNRLGFNSKPLKYHKQRVLGEY</sequence>
<dbReference type="GO" id="GO:0003684">
    <property type="term" value="F:damaged DNA binding"/>
    <property type="evidence" value="ECO:0007669"/>
    <property type="project" value="TreeGrafter"/>
</dbReference>
<evidence type="ECO:0000313" key="3">
    <source>
        <dbReference type="Proteomes" id="UP000526302"/>
    </source>
</evidence>
<evidence type="ECO:0000259" key="1">
    <source>
        <dbReference type="Pfam" id="PF07521"/>
    </source>
</evidence>
<proteinExistence type="predicted"/>
<dbReference type="GO" id="GO:0035312">
    <property type="term" value="F:5'-3' DNA exonuclease activity"/>
    <property type="evidence" value="ECO:0007669"/>
    <property type="project" value="TreeGrafter"/>
</dbReference>
<dbReference type="InterPro" id="IPR036866">
    <property type="entry name" value="RibonucZ/Hydroxyglut_hydro"/>
</dbReference>